<protein>
    <recommendedName>
        <fullName evidence="5">DUF2933 domain-containing protein</fullName>
    </recommendedName>
</protein>
<accession>A0A1G1YKP9</accession>
<name>A0A1G1YKP9_9BACT</name>
<sequence length="78" mass="8523">MIAGCLLLPLLLLLFFNKGAATGGGSSWAWLIFVVVFIVAHVGMFFGHGKHHNEQADDRKTATNDDHSDSENQTDHSN</sequence>
<evidence type="ECO:0000256" key="2">
    <source>
        <dbReference type="SAM" id="Phobius"/>
    </source>
</evidence>
<evidence type="ECO:0000256" key="1">
    <source>
        <dbReference type="SAM" id="MobiDB-lite"/>
    </source>
</evidence>
<evidence type="ECO:0000313" key="3">
    <source>
        <dbReference type="EMBL" id="OGY52027.1"/>
    </source>
</evidence>
<reference evidence="3 4" key="1">
    <citation type="journal article" date="2016" name="Nat. Commun.">
        <title>Thousands of microbial genomes shed light on interconnected biogeochemical processes in an aquifer system.</title>
        <authorList>
            <person name="Anantharaman K."/>
            <person name="Brown C.T."/>
            <person name="Hug L.A."/>
            <person name="Sharon I."/>
            <person name="Castelle C.J."/>
            <person name="Probst A.J."/>
            <person name="Thomas B.C."/>
            <person name="Singh A."/>
            <person name="Wilkins M.J."/>
            <person name="Karaoz U."/>
            <person name="Brodie E.L."/>
            <person name="Williams K.H."/>
            <person name="Hubbard S.S."/>
            <person name="Banfield J.F."/>
        </authorList>
    </citation>
    <scope>NUCLEOTIDE SEQUENCE [LARGE SCALE GENOMIC DNA]</scope>
</reference>
<feature type="transmembrane region" description="Helical" evidence="2">
    <location>
        <begin position="31"/>
        <end position="49"/>
    </location>
</feature>
<comment type="caution">
    <text evidence="3">The sequence shown here is derived from an EMBL/GenBank/DDBJ whole genome shotgun (WGS) entry which is preliminary data.</text>
</comment>
<feature type="region of interest" description="Disordered" evidence="1">
    <location>
        <begin position="51"/>
        <end position="78"/>
    </location>
</feature>
<feature type="compositionally biased region" description="Basic and acidic residues" evidence="1">
    <location>
        <begin position="52"/>
        <end position="78"/>
    </location>
</feature>
<dbReference type="EMBL" id="MHIL01000010">
    <property type="protein sequence ID" value="OGY52027.1"/>
    <property type="molecule type" value="Genomic_DNA"/>
</dbReference>
<keyword evidence="2" id="KW-0812">Transmembrane</keyword>
<evidence type="ECO:0000313" key="4">
    <source>
        <dbReference type="Proteomes" id="UP000177310"/>
    </source>
</evidence>
<dbReference type="AlphaFoldDB" id="A0A1G1YKP9"/>
<keyword evidence="2" id="KW-0472">Membrane</keyword>
<dbReference type="STRING" id="1797542.A3J59_03870"/>
<proteinExistence type="predicted"/>
<organism evidence="3 4">
    <name type="scientific">Candidatus Buchananbacteria bacterium RIFCSPHIGHO2_02_FULL_56_16</name>
    <dbReference type="NCBI Taxonomy" id="1797542"/>
    <lineage>
        <taxon>Bacteria</taxon>
        <taxon>Candidatus Buchananiibacteriota</taxon>
    </lineage>
</organism>
<dbReference type="Proteomes" id="UP000177310">
    <property type="component" value="Unassembled WGS sequence"/>
</dbReference>
<evidence type="ECO:0008006" key="5">
    <source>
        <dbReference type="Google" id="ProtNLM"/>
    </source>
</evidence>
<keyword evidence="2" id="KW-1133">Transmembrane helix</keyword>
<gene>
    <name evidence="3" type="ORF">A3J59_03870</name>
</gene>